<gene>
    <name evidence="1" type="ORF">AVEN_196739_1</name>
</gene>
<dbReference type="AlphaFoldDB" id="A0A4Y2HA17"/>
<comment type="caution">
    <text evidence="1">The sequence shown here is derived from an EMBL/GenBank/DDBJ whole genome shotgun (WGS) entry which is preliminary data.</text>
</comment>
<dbReference type="Proteomes" id="UP000499080">
    <property type="component" value="Unassembled WGS sequence"/>
</dbReference>
<organism evidence="1 2">
    <name type="scientific">Araneus ventricosus</name>
    <name type="common">Orbweaver spider</name>
    <name type="synonym">Epeira ventricosa</name>
    <dbReference type="NCBI Taxonomy" id="182803"/>
    <lineage>
        <taxon>Eukaryota</taxon>
        <taxon>Metazoa</taxon>
        <taxon>Ecdysozoa</taxon>
        <taxon>Arthropoda</taxon>
        <taxon>Chelicerata</taxon>
        <taxon>Arachnida</taxon>
        <taxon>Araneae</taxon>
        <taxon>Araneomorphae</taxon>
        <taxon>Entelegynae</taxon>
        <taxon>Araneoidea</taxon>
        <taxon>Araneidae</taxon>
        <taxon>Araneus</taxon>
    </lineage>
</organism>
<name>A0A4Y2HA17_ARAVE</name>
<evidence type="ECO:0000313" key="2">
    <source>
        <dbReference type="Proteomes" id="UP000499080"/>
    </source>
</evidence>
<proteinExistence type="predicted"/>
<protein>
    <submittedName>
        <fullName evidence="1">Uncharacterized protein</fullName>
    </submittedName>
</protein>
<keyword evidence="2" id="KW-1185">Reference proteome</keyword>
<evidence type="ECO:0000313" key="1">
    <source>
        <dbReference type="EMBL" id="GBM62231.1"/>
    </source>
</evidence>
<dbReference type="EMBL" id="BGPR01001806">
    <property type="protein sequence ID" value="GBM62231.1"/>
    <property type="molecule type" value="Genomic_DNA"/>
</dbReference>
<reference evidence="1 2" key="1">
    <citation type="journal article" date="2019" name="Sci. Rep.">
        <title>Orb-weaving spider Araneus ventricosus genome elucidates the spidroin gene catalogue.</title>
        <authorList>
            <person name="Kono N."/>
            <person name="Nakamura H."/>
            <person name="Ohtoshi R."/>
            <person name="Moran D.A.P."/>
            <person name="Shinohara A."/>
            <person name="Yoshida Y."/>
            <person name="Fujiwara M."/>
            <person name="Mori M."/>
            <person name="Tomita M."/>
            <person name="Arakawa K."/>
        </authorList>
    </citation>
    <scope>NUCLEOTIDE SEQUENCE [LARGE SCALE GENOMIC DNA]</scope>
</reference>
<sequence length="119" mass="13749">MSFQAIQDSTHVWHLHENGRASQTGRVPSIGTSDNLKGQSLVNMVCGQSHYTNNSNTEYRPRYYDETNREDAIWRAWGEMQCYRFVPEFKPSHYGRNTEILHPAGKTIHPSKTSLEYMA</sequence>
<accession>A0A4Y2HA17</accession>